<dbReference type="InterPro" id="IPR023299">
    <property type="entry name" value="ATPase_P-typ_cyto_dom_N"/>
</dbReference>
<dbReference type="Gene3D" id="3.40.50.1000">
    <property type="entry name" value="HAD superfamily/HAD-like"/>
    <property type="match status" value="1"/>
</dbReference>
<name>D7E9N0_METEZ</name>
<evidence type="ECO:0000256" key="3">
    <source>
        <dbReference type="ARBA" id="ARBA00022692"/>
    </source>
</evidence>
<dbReference type="Pfam" id="PF00690">
    <property type="entry name" value="Cation_ATPase_N"/>
    <property type="match status" value="1"/>
</dbReference>
<evidence type="ECO:0000313" key="12">
    <source>
        <dbReference type="EMBL" id="ADI74302.1"/>
    </source>
</evidence>
<dbReference type="PANTHER" id="PTHR43294:SF21">
    <property type="entry name" value="CATION TRANSPORTING ATPASE"/>
    <property type="match status" value="1"/>
</dbReference>
<dbReference type="InterPro" id="IPR008250">
    <property type="entry name" value="ATPase_P-typ_transduc_dom_A_sf"/>
</dbReference>
<dbReference type="PRINTS" id="PR00119">
    <property type="entry name" value="CATATPASE"/>
</dbReference>
<dbReference type="GO" id="GO:0006883">
    <property type="term" value="P:intracellular sodium ion homeostasis"/>
    <property type="evidence" value="ECO:0007669"/>
    <property type="project" value="TreeGrafter"/>
</dbReference>
<keyword evidence="4" id="KW-0479">Metal-binding</keyword>
<dbReference type="GO" id="GO:1902600">
    <property type="term" value="P:proton transmembrane transport"/>
    <property type="evidence" value="ECO:0007669"/>
    <property type="project" value="TreeGrafter"/>
</dbReference>
<organism evidence="12 13">
    <name type="scientific">Methanohalobium evestigatum (strain ATCC BAA-1072 / DSM 3721 / NBRC 107634 / OCM 161 / Z-7303)</name>
    <dbReference type="NCBI Taxonomy" id="644295"/>
    <lineage>
        <taxon>Archaea</taxon>
        <taxon>Methanobacteriati</taxon>
        <taxon>Methanobacteriota</taxon>
        <taxon>Stenosarchaea group</taxon>
        <taxon>Methanomicrobia</taxon>
        <taxon>Methanosarcinales</taxon>
        <taxon>Methanosarcinaceae</taxon>
        <taxon>Methanohalobium</taxon>
    </lineage>
</organism>
<dbReference type="PROSITE" id="PS00154">
    <property type="entry name" value="ATPASE_E1_E2"/>
    <property type="match status" value="1"/>
</dbReference>
<dbReference type="InterPro" id="IPR018303">
    <property type="entry name" value="ATPase_P-typ_P_site"/>
</dbReference>
<dbReference type="RefSeq" id="WP_013194867.1">
    <property type="nucleotide sequence ID" value="NC_014253.1"/>
</dbReference>
<dbReference type="InterPro" id="IPR001757">
    <property type="entry name" value="P_typ_ATPase"/>
</dbReference>
<dbReference type="EMBL" id="CP002069">
    <property type="protein sequence ID" value="ADI74302.1"/>
    <property type="molecule type" value="Genomic_DNA"/>
</dbReference>
<feature type="transmembrane region" description="Helical" evidence="10">
    <location>
        <begin position="760"/>
        <end position="780"/>
    </location>
</feature>
<dbReference type="InterPro" id="IPR059000">
    <property type="entry name" value="ATPase_P-type_domA"/>
</dbReference>
<keyword evidence="8 10" id="KW-1133">Transmembrane helix</keyword>
<reference evidence="12 13" key="1">
    <citation type="submission" date="2010-06" db="EMBL/GenBank/DDBJ databases">
        <title>Complete sequence chromosome of Methanohalobium evestigatum Z-7303.</title>
        <authorList>
            <consortium name="US DOE Joint Genome Institute"/>
            <person name="Lucas S."/>
            <person name="Copeland A."/>
            <person name="Lapidus A."/>
            <person name="Cheng J.-F."/>
            <person name="Bruce D."/>
            <person name="Goodwin L."/>
            <person name="Pitluck S."/>
            <person name="Saunders E."/>
            <person name="Detter J.C."/>
            <person name="Han C."/>
            <person name="Tapia R."/>
            <person name="Land M."/>
            <person name="Hauser L."/>
            <person name="Kyrpides N."/>
            <person name="Mikhailova N."/>
            <person name="Sieprawska-Lupa M."/>
            <person name="Whitman W.B."/>
            <person name="Anderson I."/>
            <person name="Woyke T."/>
        </authorList>
    </citation>
    <scope>NUCLEOTIDE SEQUENCE [LARGE SCALE GENOMIC DNA]</scope>
    <source>
        <strain evidence="13">ATCC BAA-1072 / DSM 3721 / NBRC 107634 / OCM 161 / Z-7303</strain>
    </source>
</reference>
<accession>D7E9N0</accession>
<evidence type="ECO:0000259" key="11">
    <source>
        <dbReference type="SMART" id="SM00831"/>
    </source>
</evidence>
<dbReference type="KEGG" id="mev:Metev_1448"/>
<evidence type="ECO:0000256" key="6">
    <source>
        <dbReference type="ARBA" id="ARBA00022840"/>
    </source>
</evidence>
<feature type="transmembrane region" description="Helical" evidence="10">
    <location>
        <begin position="823"/>
        <end position="843"/>
    </location>
</feature>
<dbReference type="Pfam" id="PF13246">
    <property type="entry name" value="Cation_ATPase"/>
    <property type="match status" value="1"/>
</dbReference>
<evidence type="ECO:0000256" key="2">
    <source>
        <dbReference type="ARBA" id="ARBA00022475"/>
    </source>
</evidence>
<dbReference type="Pfam" id="PF00689">
    <property type="entry name" value="Cation_ATPase_C"/>
    <property type="match status" value="1"/>
</dbReference>
<proteinExistence type="predicted"/>
<dbReference type="SUPFAM" id="SSF81665">
    <property type="entry name" value="Calcium ATPase, transmembrane domain M"/>
    <property type="match status" value="1"/>
</dbReference>
<dbReference type="PANTHER" id="PTHR43294">
    <property type="entry name" value="SODIUM/POTASSIUM-TRANSPORTING ATPASE SUBUNIT ALPHA"/>
    <property type="match status" value="1"/>
</dbReference>
<dbReference type="STRING" id="644295.Metev_1448"/>
<protein>
    <submittedName>
        <fullName evidence="12">ATPase, P-type (Transporting), HAD superfamily, subfamily IC</fullName>
    </submittedName>
</protein>
<dbReference type="GO" id="GO:0016887">
    <property type="term" value="F:ATP hydrolysis activity"/>
    <property type="evidence" value="ECO:0007669"/>
    <property type="project" value="InterPro"/>
</dbReference>
<dbReference type="GO" id="GO:0005524">
    <property type="term" value="F:ATP binding"/>
    <property type="evidence" value="ECO:0007669"/>
    <property type="project" value="UniProtKB-KW"/>
</dbReference>
<dbReference type="PRINTS" id="PR00120">
    <property type="entry name" value="HATPASE"/>
</dbReference>
<comment type="subcellular location">
    <subcellularLocation>
        <location evidence="1">Cell membrane</location>
        <topology evidence="1">Multi-pass membrane protein</topology>
    </subcellularLocation>
</comment>
<feature type="transmembrane region" description="Helical" evidence="10">
    <location>
        <begin position="274"/>
        <end position="299"/>
    </location>
</feature>
<keyword evidence="9 10" id="KW-0472">Membrane</keyword>
<keyword evidence="7" id="KW-1278">Translocase</keyword>
<feature type="transmembrane region" description="Helical" evidence="10">
    <location>
        <begin position="83"/>
        <end position="99"/>
    </location>
</feature>
<dbReference type="AlphaFoldDB" id="D7E9N0"/>
<dbReference type="InterPro" id="IPR004014">
    <property type="entry name" value="ATPase_P-typ_cation-transptr_N"/>
</dbReference>
<dbReference type="SMART" id="SM00831">
    <property type="entry name" value="Cation_ATPase_N"/>
    <property type="match status" value="1"/>
</dbReference>
<feature type="domain" description="Cation-transporting P-type ATPase N-terminal" evidence="11">
    <location>
        <begin position="6"/>
        <end position="79"/>
    </location>
</feature>
<dbReference type="InterPro" id="IPR036412">
    <property type="entry name" value="HAD-like_sf"/>
</dbReference>
<feature type="transmembrane region" description="Helical" evidence="10">
    <location>
        <begin position="792"/>
        <end position="811"/>
    </location>
</feature>
<feature type="transmembrane region" description="Helical" evidence="10">
    <location>
        <begin position="683"/>
        <end position="708"/>
    </location>
</feature>
<dbReference type="SUPFAM" id="SSF56784">
    <property type="entry name" value="HAD-like"/>
    <property type="match status" value="1"/>
</dbReference>
<gene>
    <name evidence="12" type="ordered locus">Metev_1448</name>
</gene>
<dbReference type="GO" id="GO:0036376">
    <property type="term" value="P:sodium ion export across plasma membrane"/>
    <property type="evidence" value="ECO:0007669"/>
    <property type="project" value="TreeGrafter"/>
</dbReference>
<evidence type="ECO:0000256" key="1">
    <source>
        <dbReference type="ARBA" id="ARBA00004651"/>
    </source>
</evidence>
<dbReference type="InterPro" id="IPR023298">
    <property type="entry name" value="ATPase_P-typ_TM_dom_sf"/>
</dbReference>
<dbReference type="InterPro" id="IPR050510">
    <property type="entry name" value="Cation_transp_ATPase_P-type"/>
</dbReference>
<dbReference type="GO" id="GO:0030007">
    <property type="term" value="P:intracellular potassium ion homeostasis"/>
    <property type="evidence" value="ECO:0007669"/>
    <property type="project" value="TreeGrafter"/>
</dbReference>
<dbReference type="GeneID" id="9347087"/>
<dbReference type="Proteomes" id="UP000000391">
    <property type="component" value="Chromosome"/>
</dbReference>
<dbReference type="InterPro" id="IPR023214">
    <property type="entry name" value="HAD_sf"/>
</dbReference>
<keyword evidence="5" id="KW-0547">Nucleotide-binding</keyword>
<dbReference type="InterPro" id="IPR006068">
    <property type="entry name" value="ATPase_P-typ_cation-transptr_C"/>
</dbReference>
<evidence type="ECO:0000313" key="13">
    <source>
        <dbReference type="Proteomes" id="UP000000391"/>
    </source>
</evidence>
<dbReference type="FunFam" id="3.40.50.1000:FF:000028">
    <property type="entry name" value="Calcium-transporting P-type ATPase, putative"/>
    <property type="match status" value="1"/>
</dbReference>
<dbReference type="SUPFAM" id="SSF81660">
    <property type="entry name" value="Metal cation-transporting ATPase, ATP-binding domain N"/>
    <property type="match status" value="1"/>
</dbReference>
<dbReference type="FunFam" id="2.70.150.10:FF:000016">
    <property type="entry name" value="Calcium-transporting P-type ATPase putative"/>
    <property type="match status" value="1"/>
</dbReference>
<dbReference type="GO" id="GO:0005886">
    <property type="term" value="C:plasma membrane"/>
    <property type="evidence" value="ECO:0007669"/>
    <property type="project" value="UniProtKB-SubCell"/>
</dbReference>
<dbReference type="SUPFAM" id="SSF81653">
    <property type="entry name" value="Calcium ATPase, transduction domain A"/>
    <property type="match status" value="1"/>
</dbReference>
<dbReference type="NCBIfam" id="TIGR01494">
    <property type="entry name" value="ATPase_P-type"/>
    <property type="match status" value="3"/>
</dbReference>
<keyword evidence="13" id="KW-1185">Reference proteome</keyword>
<feature type="transmembrane region" description="Helical" evidence="10">
    <location>
        <begin position="244"/>
        <end position="268"/>
    </location>
</feature>
<dbReference type="HOGENOM" id="CLU_002360_3_3_2"/>
<feature type="transmembrane region" description="Helical" evidence="10">
    <location>
        <begin position="59"/>
        <end position="77"/>
    </location>
</feature>
<dbReference type="Gene3D" id="2.70.150.10">
    <property type="entry name" value="Calcium-transporting ATPase, cytoplasmic transduction domain A"/>
    <property type="match status" value="1"/>
</dbReference>
<dbReference type="SFLD" id="SFLDG00002">
    <property type="entry name" value="C1.7:_P-type_atpase_like"/>
    <property type="match status" value="1"/>
</dbReference>
<dbReference type="InterPro" id="IPR044492">
    <property type="entry name" value="P_typ_ATPase_HD_dom"/>
</dbReference>
<dbReference type="GO" id="GO:0005391">
    <property type="term" value="F:P-type sodium:potassium-exchanging transporter activity"/>
    <property type="evidence" value="ECO:0007669"/>
    <property type="project" value="TreeGrafter"/>
</dbReference>
<keyword evidence="2" id="KW-1003">Cell membrane</keyword>
<dbReference type="OrthoDB" id="8588at2157"/>
<evidence type="ECO:0000256" key="5">
    <source>
        <dbReference type="ARBA" id="ARBA00022741"/>
    </source>
</evidence>
<feature type="transmembrane region" description="Helical" evidence="10">
    <location>
        <begin position="714"/>
        <end position="732"/>
    </location>
</feature>
<evidence type="ECO:0000256" key="9">
    <source>
        <dbReference type="ARBA" id="ARBA00023136"/>
    </source>
</evidence>
<dbReference type="Gene3D" id="3.40.1110.10">
    <property type="entry name" value="Calcium-transporting ATPase, cytoplasmic domain N"/>
    <property type="match status" value="1"/>
</dbReference>
<keyword evidence="3 10" id="KW-0812">Transmembrane</keyword>
<keyword evidence="6" id="KW-0067">ATP-binding</keyword>
<dbReference type="SFLD" id="SFLDS00003">
    <property type="entry name" value="Haloacid_Dehalogenase"/>
    <property type="match status" value="1"/>
</dbReference>
<evidence type="ECO:0000256" key="7">
    <source>
        <dbReference type="ARBA" id="ARBA00022967"/>
    </source>
</evidence>
<sequence>MSGGTKWYQLDYADVFEKLKSSRDGLEQSEAEKRLSTDGYNEVEAKKEHSEIYKFLKQFASPLIYILMAAAIITFFLEKYIDTAVILSVVIANSIIGYIQESKAEHALESLSKMLVPEATVIRDGQRKVIPSKELVVGDVVILESGSRIPADIRLFYVKNLRVDESPLTGESVPVEKKTRAIDEDSIPLGDQINLSFAGTFVSEGLGRGVVIATGEDTEIGKISQSIRESEEISTPLVRKIARFGVFLSVAILAISVFVFFIGLLRGFDAVETFLAAVSLAVAAIPEGLPATITISFAIGIKAMASRNSIIRSLPAVETLGSATVICSDKTGTLTKNQMTVTEIYTATGTTYNVTGSGYSSKGNFILDNETIDPKNDPVLLETLKAGYLCNDASFKDGDVVGDPTEGALMVSALKAGKFYIPRLDIIPFESEKRIMATLNEDSEGNKIIYVKGSPEKIMELSQHKFDGENEIDIDVNALSEIKKSSEEMATQGLRVIGMAYMKVENDRERIDYSDLDNLVFLGLQGIIDPPREEVKESINKCKTAGIRVIMITGDHTLTAHSIARQLGIETEKAVAGSNIDDMTDEQLKDTLKSVSVFARTSPEHKSRIVKLLKSEGDIVAVTGDGINDAPALKNADIGISMGASGTEVAREASDMVLVDDNFASIVAAVEEGRDVYNKIQKLIIWMLPTNGGQALTVVSAIILGITLPLLPLHILWINTITTIGLGVTISAEPRAKGLLDNPPRPTEEPLLTQFIKKRIGFVSILMVSAAFFLFTLEMFSSNELPAARTTALNTIVFIQISYLFNIKSLHGYVFDELFSNKYMLIGIGGVIGLQMLLTYHPFMNLIFDTAPIGLYNWSWIITVAIVVFFIIELEKYVYRWIEKRNT</sequence>
<feature type="transmembrane region" description="Helical" evidence="10">
    <location>
        <begin position="855"/>
        <end position="874"/>
    </location>
</feature>
<dbReference type="GO" id="GO:1990573">
    <property type="term" value="P:potassium ion import across plasma membrane"/>
    <property type="evidence" value="ECO:0007669"/>
    <property type="project" value="TreeGrafter"/>
</dbReference>
<dbReference type="Pfam" id="PF00122">
    <property type="entry name" value="E1-E2_ATPase"/>
    <property type="match status" value="1"/>
</dbReference>
<evidence type="ECO:0000256" key="4">
    <source>
        <dbReference type="ARBA" id="ARBA00022723"/>
    </source>
</evidence>
<dbReference type="Gene3D" id="1.20.1110.10">
    <property type="entry name" value="Calcium-transporting ATPase, transmembrane domain"/>
    <property type="match status" value="1"/>
</dbReference>
<dbReference type="SFLD" id="SFLDF00027">
    <property type="entry name" value="p-type_atpase"/>
    <property type="match status" value="1"/>
</dbReference>
<evidence type="ECO:0000256" key="10">
    <source>
        <dbReference type="SAM" id="Phobius"/>
    </source>
</evidence>
<dbReference type="GO" id="GO:0046872">
    <property type="term" value="F:metal ion binding"/>
    <property type="evidence" value="ECO:0007669"/>
    <property type="project" value="UniProtKB-KW"/>
</dbReference>
<evidence type="ECO:0000256" key="8">
    <source>
        <dbReference type="ARBA" id="ARBA00022989"/>
    </source>
</evidence>